<dbReference type="AlphaFoldDB" id="A0A7C4H8R6"/>
<dbReference type="Pfam" id="PF02996">
    <property type="entry name" value="Prefoldin"/>
    <property type="match status" value="1"/>
</dbReference>
<keyword evidence="3" id="KW-0175">Coiled coil</keyword>
<dbReference type="InterPro" id="IPR004127">
    <property type="entry name" value="Prefoldin_subunit_alpha"/>
</dbReference>
<proteinExistence type="predicted"/>
<dbReference type="EMBL" id="DTBJ01000016">
    <property type="protein sequence ID" value="HGM58365.1"/>
    <property type="molecule type" value="Genomic_DNA"/>
</dbReference>
<dbReference type="SUPFAM" id="SSF46579">
    <property type="entry name" value="Prefoldin"/>
    <property type="match status" value="1"/>
</dbReference>
<evidence type="ECO:0000256" key="2">
    <source>
        <dbReference type="NCBIfam" id="TIGR00293"/>
    </source>
</evidence>
<evidence type="ECO:0000313" key="4">
    <source>
        <dbReference type="EMBL" id="HGM58365.1"/>
    </source>
</evidence>
<evidence type="ECO:0000256" key="3">
    <source>
        <dbReference type="SAM" id="Coils"/>
    </source>
</evidence>
<comment type="caution">
    <text evidence="4">The sequence shown here is derived from an EMBL/GenBank/DDBJ whole genome shotgun (WGS) entry which is preliminary data.</text>
</comment>
<dbReference type="InterPro" id="IPR009053">
    <property type="entry name" value="Prefoldin"/>
</dbReference>
<feature type="coiled-coil region" evidence="3">
    <location>
        <begin position="14"/>
        <end position="48"/>
    </location>
</feature>
<protein>
    <recommendedName>
        <fullName evidence="2">Prefoldin subunit alpha</fullName>
    </recommendedName>
</protein>
<dbReference type="GO" id="GO:0006457">
    <property type="term" value="P:protein folding"/>
    <property type="evidence" value="ECO:0007669"/>
    <property type="project" value="UniProtKB-UniRule"/>
</dbReference>
<organism evidence="4">
    <name type="scientific">Staphylothermus marinus</name>
    <dbReference type="NCBI Taxonomy" id="2280"/>
    <lineage>
        <taxon>Archaea</taxon>
        <taxon>Thermoproteota</taxon>
        <taxon>Thermoprotei</taxon>
        <taxon>Desulfurococcales</taxon>
        <taxon>Desulfurococcaceae</taxon>
        <taxon>Staphylothermus</taxon>
    </lineage>
</organism>
<dbReference type="Gene3D" id="1.10.287.370">
    <property type="match status" value="1"/>
</dbReference>
<sequence>MSKESGEERRVVTVEELIARATQLREYLNLLNSQIESLTLQASELQLVINTLNSLPETSSSNLMVLDRFNTVFIPININENWLNHVIVNIGGSYYIKTNRDKAVELINKRLDSVKRVLDELVKRYQIVLNEYNAIQRVLSAVYAKIMEEKKETSVDTSTAG</sequence>
<reference evidence="4" key="1">
    <citation type="journal article" date="2020" name="mSystems">
        <title>Genome- and Community-Level Interaction Insights into Carbon Utilization and Element Cycling Functions of Hydrothermarchaeota in Hydrothermal Sediment.</title>
        <authorList>
            <person name="Zhou Z."/>
            <person name="Liu Y."/>
            <person name="Xu W."/>
            <person name="Pan J."/>
            <person name="Luo Z.H."/>
            <person name="Li M."/>
        </authorList>
    </citation>
    <scope>NUCLEOTIDE SEQUENCE [LARGE SCALE GENOMIC DNA]</scope>
    <source>
        <strain evidence="4">SpSt-642</strain>
    </source>
</reference>
<dbReference type="NCBIfam" id="TIGR00293">
    <property type="entry name" value="prefoldin subunit alpha"/>
    <property type="match status" value="1"/>
</dbReference>
<name>A0A7C4H8R6_STAMA</name>
<evidence type="ECO:0000256" key="1">
    <source>
        <dbReference type="ARBA" id="ARBA00023186"/>
    </source>
</evidence>
<gene>
    <name evidence="4" type="primary">pfdA</name>
    <name evidence="4" type="ORF">ENU14_02100</name>
</gene>
<accession>A0A7C4H8R6</accession>
<keyword evidence="1" id="KW-0143">Chaperone</keyword>